<proteinExistence type="predicted"/>
<feature type="compositionally biased region" description="Gly residues" evidence="1">
    <location>
        <begin position="27"/>
        <end position="37"/>
    </location>
</feature>
<feature type="compositionally biased region" description="Basic and acidic residues" evidence="1">
    <location>
        <begin position="1"/>
        <end position="10"/>
    </location>
</feature>
<reference evidence="3" key="3">
    <citation type="submission" date="2025-09" db="UniProtKB">
        <authorList>
            <consortium name="Ensembl"/>
        </authorList>
    </citation>
    <scope>IDENTIFICATION</scope>
</reference>
<reference evidence="3" key="2">
    <citation type="submission" date="2025-08" db="UniProtKB">
        <authorList>
            <consortium name="Ensembl"/>
        </authorList>
    </citation>
    <scope>IDENTIFICATION</scope>
</reference>
<organism evidence="3 4">
    <name type="scientific">Sarcophilus harrisii</name>
    <name type="common">Tasmanian devil</name>
    <name type="synonym">Sarcophilus laniarius</name>
    <dbReference type="NCBI Taxonomy" id="9305"/>
    <lineage>
        <taxon>Eukaryota</taxon>
        <taxon>Metazoa</taxon>
        <taxon>Chordata</taxon>
        <taxon>Craniata</taxon>
        <taxon>Vertebrata</taxon>
        <taxon>Euteleostomi</taxon>
        <taxon>Mammalia</taxon>
        <taxon>Metatheria</taxon>
        <taxon>Dasyuromorphia</taxon>
        <taxon>Dasyuridae</taxon>
        <taxon>Sarcophilus</taxon>
    </lineage>
</organism>
<name>A0A7N4NRU7_SARHA</name>
<sequence length="267" mass="29272">GVRPERRGPSAEKGLAGPTGTELGGRPRPGGSRGLGEGPACPDRWPGVPWGDRPRRGVRAGPAGATTGGRTGPAAARVSRLLLLFPQVDALEFIHENEYVHGNISAENIFVNPDTPGQVTLAGYSFVFRYCPGGKHVPCVEKKRDPHQGTLEFISLDLHRGTDPSRRSDLQALGYCLLKWLYGALPWTGQLPDAQAVMGQKERFLYNVAELVRRSCGQRKPSEALKAFLKAVMALQYEEKPDYRMLQTVLAPALEQYHLMPYSPISF</sequence>
<dbReference type="GO" id="GO:0004672">
    <property type="term" value="F:protein kinase activity"/>
    <property type="evidence" value="ECO:0007669"/>
    <property type="project" value="InterPro"/>
</dbReference>
<dbReference type="InterPro" id="IPR000719">
    <property type="entry name" value="Prot_kinase_dom"/>
</dbReference>
<dbReference type="GeneTree" id="ENSGT00940000158111"/>
<keyword evidence="4" id="KW-1185">Reference proteome</keyword>
<dbReference type="Ensembl" id="ENSSHAT00000037963.1">
    <property type="protein sequence ID" value="ENSSHAP00000026861.1"/>
    <property type="gene ID" value="ENSSHAG00000026615.1"/>
</dbReference>
<dbReference type="PANTHER" id="PTHR11909">
    <property type="entry name" value="CASEIN KINASE-RELATED"/>
    <property type="match status" value="1"/>
</dbReference>
<feature type="domain" description="Protein kinase" evidence="2">
    <location>
        <begin position="1"/>
        <end position="254"/>
    </location>
</feature>
<dbReference type="InterPro" id="IPR050235">
    <property type="entry name" value="CK1_Ser-Thr_kinase"/>
</dbReference>
<dbReference type="Proteomes" id="UP000007648">
    <property type="component" value="Unassembled WGS sequence"/>
</dbReference>
<dbReference type="Gene3D" id="1.10.510.10">
    <property type="entry name" value="Transferase(Phosphotransferase) domain 1"/>
    <property type="match status" value="1"/>
</dbReference>
<dbReference type="GO" id="GO:0005524">
    <property type="term" value="F:ATP binding"/>
    <property type="evidence" value="ECO:0007669"/>
    <property type="project" value="InterPro"/>
</dbReference>
<reference evidence="3 4" key="1">
    <citation type="journal article" date="2011" name="Proc. Natl. Acad. Sci. U.S.A.">
        <title>Genetic diversity and population structure of the endangered marsupial Sarcophilus harrisii (Tasmanian devil).</title>
        <authorList>
            <person name="Miller W."/>
            <person name="Hayes V.M."/>
            <person name="Ratan A."/>
            <person name="Petersen D.C."/>
            <person name="Wittekindt N.E."/>
            <person name="Miller J."/>
            <person name="Walenz B."/>
            <person name="Knight J."/>
            <person name="Qi J."/>
            <person name="Zhao F."/>
            <person name="Wang Q."/>
            <person name="Bedoya-Reina O.C."/>
            <person name="Katiyar N."/>
            <person name="Tomsho L.P."/>
            <person name="Kasson L.M."/>
            <person name="Hardie R.A."/>
            <person name="Woodbridge P."/>
            <person name="Tindall E.A."/>
            <person name="Bertelsen M.F."/>
            <person name="Dixon D."/>
            <person name="Pyecroft S."/>
            <person name="Helgen K.M."/>
            <person name="Lesk A.M."/>
            <person name="Pringle T.H."/>
            <person name="Patterson N."/>
            <person name="Zhang Y."/>
            <person name="Kreiss A."/>
            <person name="Woods G.M."/>
            <person name="Jones M.E."/>
            <person name="Schuster S.C."/>
        </authorList>
    </citation>
    <scope>NUCLEOTIDE SEQUENCE [LARGE SCALE GENOMIC DNA]</scope>
</reference>
<dbReference type="PROSITE" id="PS50011">
    <property type="entry name" value="PROTEIN_KINASE_DOM"/>
    <property type="match status" value="1"/>
</dbReference>
<evidence type="ECO:0000313" key="3">
    <source>
        <dbReference type="Ensembl" id="ENSSHAP00000026861.1"/>
    </source>
</evidence>
<accession>A0A7N4NRU7</accession>
<feature type="region of interest" description="Disordered" evidence="1">
    <location>
        <begin position="1"/>
        <end position="72"/>
    </location>
</feature>
<evidence type="ECO:0000256" key="1">
    <source>
        <dbReference type="SAM" id="MobiDB-lite"/>
    </source>
</evidence>
<dbReference type="AlphaFoldDB" id="A0A7N4NRU7"/>
<dbReference type="InterPro" id="IPR011009">
    <property type="entry name" value="Kinase-like_dom_sf"/>
</dbReference>
<dbReference type="SUPFAM" id="SSF56112">
    <property type="entry name" value="Protein kinase-like (PK-like)"/>
    <property type="match status" value="1"/>
</dbReference>
<evidence type="ECO:0000313" key="4">
    <source>
        <dbReference type="Proteomes" id="UP000007648"/>
    </source>
</evidence>
<evidence type="ECO:0000259" key="2">
    <source>
        <dbReference type="PROSITE" id="PS50011"/>
    </source>
</evidence>
<protein>
    <recommendedName>
        <fullName evidence="2">Protein kinase domain-containing protein</fullName>
    </recommendedName>
</protein>